<dbReference type="EMBL" id="AUSI01000025">
    <property type="protein sequence ID" value="EQK94809.1"/>
    <property type="molecule type" value="Genomic_DNA"/>
</dbReference>
<evidence type="ECO:0000313" key="2">
    <source>
        <dbReference type="Proteomes" id="UP000015893"/>
    </source>
</evidence>
<evidence type="ECO:0000313" key="1">
    <source>
        <dbReference type="EMBL" id="EQK94809.1"/>
    </source>
</evidence>
<name>A0AB33Z823_HELPX</name>
<sequence length="93" mass="11037">METLEKMFDALIKKMLFSVVGLNDNRIDPFSSFETINNRGKDLSTLELLKNRLHFVVNKICNGQKLETLQKEINDTYTRIYYDLRQFKKSLKM</sequence>
<reference evidence="1 2" key="1">
    <citation type="journal article" date="2013" name="Genome Announc.">
        <title>Multiple genome sequences of Helicobacter pylori strains of diverse disease and antibiotic resistance backgrounds from Malaysia.</title>
        <authorList>
            <person name="Rehvathy V."/>
            <person name="Tan M.H."/>
            <person name="Gunaletchumy S.P."/>
            <person name="Teh X."/>
            <person name="Wang S."/>
            <person name="Baybayan P."/>
            <person name="Singh S."/>
            <person name="Ashby M."/>
            <person name="Kaakoush N.O."/>
            <person name="Mitchell H.M."/>
            <person name="Croft L.J."/>
            <person name="Goh K.L."/>
            <person name="Loke M.F."/>
            <person name="Vadivelu J."/>
        </authorList>
    </citation>
    <scope>NUCLEOTIDE SEQUENCE [LARGE SCALE GENOMIC DNA]</scope>
    <source>
        <strain evidence="1 2">UM037</strain>
    </source>
</reference>
<comment type="caution">
    <text evidence="1">The sequence shown here is derived from an EMBL/GenBank/DDBJ whole genome shotgun (WGS) entry which is preliminary data.</text>
</comment>
<accession>A0AB33Z823</accession>
<dbReference type="Proteomes" id="UP000015893">
    <property type="component" value="Unassembled WGS sequence"/>
</dbReference>
<gene>
    <name evidence="1" type="ORF">N198_06485</name>
</gene>
<protein>
    <submittedName>
        <fullName evidence="1">Uncharacterized protein</fullName>
    </submittedName>
</protein>
<proteinExistence type="predicted"/>
<dbReference type="AlphaFoldDB" id="A0AB33Z823"/>
<organism evidence="1 2">
    <name type="scientific">Helicobacter pylori UM037</name>
    <dbReference type="NCBI Taxonomy" id="1321939"/>
    <lineage>
        <taxon>Bacteria</taxon>
        <taxon>Pseudomonadati</taxon>
        <taxon>Campylobacterota</taxon>
        <taxon>Epsilonproteobacteria</taxon>
        <taxon>Campylobacterales</taxon>
        <taxon>Helicobacteraceae</taxon>
        <taxon>Helicobacter</taxon>
    </lineage>
</organism>